<evidence type="ECO:0000313" key="2">
    <source>
        <dbReference type="EMBL" id="KYQ46804.1"/>
    </source>
</evidence>
<dbReference type="STRING" id="64791.A0A151WG54"/>
<dbReference type="AlphaFoldDB" id="A0A151WG54"/>
<feature type="domain" description="Mos1 transposase HTH" evidence="1">
    <location>
        <begin position="3"/>
        <end position="51"/>
    </location>
</feature>
<protein>
    <submittedName>
        <fullName evidence="2">Histone-lysine N-methyltransferase SETMAR</fullName>
    </submittedName>
</protein>
<dbReference type="InterPro" id="IPR041426">
    <property type="entry name" value="Mos1_HTH"/>
</dbReference>
<keyword evidence="2" id="KW-0808">Transferase</keyword>
<organism evidence="2 3">
    <name type="scientific">Mycetomoellerius zeteki</name>
    <dbReference type="NCBI Taxonomy" id="64791"/>
    <lineage>
        <taxon>Eukaryota</taxon>
        <taxon>Metazoa</taxon>
        <taxon>Ecdysozoa</taxon>
        <taxon>Arthropoda</taxon>
        <taxon>Hexapoda</taxon>
        <taxon>Insecta</taxon>
        <taxon>Pterygota</taxon>
        <taxon>Neoptera</taxon>
        <taxon>Endopterygota</taxon>
        <taxon>Hymenoptera</taxon>
        <taxon>Apocrita</taxon>
        <taxon>Aculeata</taxon>
        <taxon>Formicoidea</taxon>
        <taxon>Formicidae</taxon>
        <taxon>Myrmicinae</taxon>
        <taxon>Mycetomoellerius</taxon>
    </lineage>
</organism>
<dbReference type="GO" id="GO:0032259">
    <property type="term" value="P:methylation"/>
    <property type="evidence" value="ECO:0007669"/>
    <property type="project" value="UniProtKB-KW"/>
</dbReference>
<gene>
    <name evidence="2" type="ORF">ALC60_14188</name>
</gene>
<dbReference type="GO" id="GO:0008168">
    <property type="term" value="F:methyltransferase activity"/>
    <property type="evidence" value="ECO:0007669"/>
    <property type="project" value="UniProtKB-KW"/>
</dbReference>
<dbReference type="PANTHER" id="PTHR46060:SF1">
    <property type="entry name" value="MARINER MOS1 TRANSPOSASE-LIKE PROTEIN"/>
    <property type="match status" value="1"/>
</dbReference>
<accession>A0A151WG54</accession>
<dbReference type="InterPro" id="IPR052709">
    <property type="entry name" value="Transposase-MT_Hybrid"/>
</dbReference>
<evidence type="ECO:0000259" key="1">
    <source>
        <dbReference type="Pfam" id="PF17906"/>
    </source>
</evidence>
<dbReference type="PANTHER" id="PTHR46060">
    <property type="entry name" value="MARINER MOS1 TRANSPOSASE-LIKE PROTEIN"/>
    <property type="match status" value="1"/>
</dbReference>
<sequence>MQKEQYRSVTRFLFLDEKTCEEIKTKLDAVYGNPSPSMTTVRYWFNEFKRGRSSVFNEERPSRPADVVTEEIVEKIHDMILADRRTKVREVAEAIGVSYGTAFNILHDNLGMKKLSDLWVPRLLTSESLKKAQLVTREVQMASAFAHRLFTRGHVKYVRFHGDRAAERDGDARDGFLDGRPISSVYVLGEPAN</sequence>
<dbReference type="Gene3D" id="1.10.10.1450">
    <property type="match status" value="1"/>
</dbReference>
<evidence type="ECO:0000313" key="3">
    <source>
        <dbReference type="Proteomes" id="UP000075809"/>
    </source>
</evidence>
<keyword evidence="3" id="KW-1185">Reference proteome</keyword>
<name>A0A151WG54_9HYME</name>
<reference evidence="2 3" key="1">
    <citation type="submission" date="2015-09" db="EMBL/GenBank/DDBJ databases">
        <title>Trachymyrmex zeteki WGS genome.</title>
        <authorList>
            <person name="Nygaard S."/>
            <person name="Hu H."/>
            <person name="Boomsma J."/>
            <person name="Zhang G."/>
        </authorList>
    </citation>
    <scope>NUCLEOTIDE SEQUENCE [LARGE SCALE GENOMIC DNA]</scope>
    <source>
        <strain evidence="2">Tzet28-1</strain>
        <tissue evidence="2">Whole body</tissue>
    </source>
</reference>
<keyword evidence="2" id="KW-0489">Methyltransferase</keyword>
<dbReference type="EMBL" id="KQ983190">
    <property type="protein sequence ID" value="KYQ46804.1"/>
    <property type="molecule type" value="Genomic_DNA"/>
</dbReference>
<proteinExistence type="predicted"/>
<dbReference type="Proteomes" id="UP000075809">
    <property type="component" value="Unassembled WGS sequence"/>
</dbReference>
<dbReference type="Pfam" id="PF17906">
    <property type="entry name" value="HTH_48"/>
    <property type="match status" value="1"/>
</dbReference>